<proteinExistence type="predicted"/>
<evidence type="ECO:0000313" key="2">
    <source>
        <dbReference type="EMBL" id="MBH0779935.1"/>
    </source>
</evidence>
<keyword evidence="1" id="KW-0812">Transmembrane</keyword>
<name>A0A931IHR2_9NOCA</name>
<comment type="caution">
    <text evidence="2">The sequence shown here is derived from an EMBL/GenBank/DDBJ whole genome shotgun (WGS) entry which is preliminary data.</text>
</comment>
<evidence type="ECO:0000313" key="3">
    <source>
        <dbReference type="Proteomes" id="UP000655751"/>
    </source>
</evidence>
<dbReference type="Proteomes" id="UP000655751">
    <property type="component" value="Unassembled WGS sequence"/>
</dbReference>
<keyword evidence="3" id="KW-1185">Reference proteome</keyword>
<keyword evidence="1" id="KW-0472">Membrane</keyword>
<accession>A0A931IHR2</accession>
<protein>
    <submittedName>
        <fullName evidence="2">Uncharacterized protein</fullName>
    </submittedName>
</protein>
<gene>
    <name evidence="2" type="ORF">IT779_27040</name>
</gene>
<feature type="transmembrane region" description="Helical" evidence="1">
    <location>
        <begin position="38"/>
        <end position="59"/>
    </location>
</feature>
<feature type="transmembrane region" description="Helical" evidence="1">
    <location>
        <begin position="14"/>
        <end position="32"/>
    </location>
</feature>
<sequence length="66" mass="7024">MSDDLNMAEKFKRGCISVLVGAVAIYCAVGVIESIWPTLALILGIAGVIVLVVGAVMLYQKIRSGW</sequence>
<dbReference type="AlphaFoldDB" id="A0A931IHR2"/>
<keyword evidence="1" id="KW-1133">Transmembrane helix</keyword>
<dbReference type="RefSeq" id="WP_196152257.1">
    <property type="nucleotide sequence ID" value="NZ_JADMLG010000013.1"/>
</dbReference>
<reference evidence="2" key="1">
    <citation type="submission" date="2020-11" db="EMBL/GenBank/DDBJ databases">
        <title>Nocardia NEAU-351.nov., a novel actinomycete isolated from the cow dung.</title>
        <authorList>
            <person name="Zhang X."/>
        </authorList>
    </citation>
    <scope>NUCLEOTIDE SEQUENCE</scope>
    <source>
        <strain evidence="2">NEAU-351</strain>
    </source>
</reference>
<evidence type="ECO:0000256" key="1">
    <source>
        <dbReference type="SAM" id="Phobius"/>
    </source>
</evidence>
<dbReference type="EMBL" id="JADMLG010000013">
    <property type="protein sequence ID" value="MBH0779935.1"/>
    <property type="molecule type" value="Genomic_DNA"/>
</dbReference>
<organism evidence="2 3">
    <name type="scientific">Nocardia bovistercoris</name>
    <dbReference type="NCBI Taxonomy" id="2785916"/>
    <lineage>
        <taxon>Bacteria</taxon>
        <taxon>Bacillati</taxon>
        <taxon>Actinomycetota</taxon>
        <taxon>Actinomycetes</taxon>
        <taxon>Mycobacteriales</taxon>
        <taxon>Nocardiaceae</taxon>
        <taxon>Nocardia</taxon>
    </lineage>
</organism>